<dbReference type="PROSITE" id="PS00704">
    <property type="entry name" value="PROK_CO2_ANHYDRASE_1"/>
    <property type="match status" value="1"/>
</dbReference>
<evidence type="ECO:0000313" key="9">
    <source>
        <dbReference type="Proteomes" id="UP000479710"/>
    </source>
</evidence>
<organism evidence="8 9">
    <name type="scientific">Oryza meyeriana var. granulata</name>
    <dbReference type="NCBI Taxonomy" id="110450"/>
    <lineage>
        <taxon>Eukaryota</taxon>
        <taxon>Viridiplantae</taxon>
        <taxon>Streptophyta</taxon>
        <taxon>Embryophyta</taxon>
        <taxon>Tracheophyta</taxon>
        <taxon>Spermatophyta</taxon>
        <taxon>Magnoliopsida</taxon>
        <taxon>Liliopsida</taxon>
        <taxon>Poales</taxon>
        <taxon>Poaceae</taxon>
        <taxon>BOP clade</taxon>
        <taxon>Oryzoideae</taxon>
        <taxon>Oryzeae</taxon>
        <taxon>Oryzinae</taxon>
        <taxon>Oryza</taxon>
        <taxon>Oryza meyeriana</taxon>
    </lineage>
</organism>
<dbReference type="EC" id="4.2.1.1" evidence="2 7"/>
<keyword evidence="3 6" id="KW-0862">Zinc</keyword>
<evidence type="ECO:0000256" key="2">
    <source>
        <dbReference type="ARBA" id="ARBA00012925"/>
    </source>
</evidence>
<evidence type="ECO:0000256" key="7">
    <source>
        <dbReference type="RuleBase" id="RU003956"/>
    </source>
</evidence>
<dbReference type="GO" id="GO:0015976">
    <property type="term" value="P:carbon utilization"/>
    <property type="evidence" value="ECO:0007669"/>
    <property type="project" value="InterPro"/>
</dbReference>
<feature type="binding site" evidence="6">
    <location>
        <position position="77"/>
    </location>
    <ligand>
        <name>Zn(2+)</name>
        <dbReference type="ChEBI" id="CHEBI:29105"/>
    </ligand>
</feature>
<evidence type="ECO:0000256" key="5">
    <source>
        <dbReference type="ARBA" id="ARBA00048348"/>
    </source>
</evidence>
<dbReference type="PANTHER" id="PTHR11002">
    <property type="entry name" value="CARBONIC ANHYDRASE"/>
    <property type="match status" value="1"/>
</dbReference>
<comment type="cofactor">
    <cofactor evidence="6">
        <name>Zn(2+)</name>
        <dbReference type="ChEBI" id="CHEBI:29105"/>
    </cofactor>
    <text evidence="6">Binds 1 zinc ion per subunit.</text>
</comment>
<reference evidence="8 9" key="1">
    <citation type="submission" date="2019-11" db="EMBL/GenBank/DDBJ databases">
        <title>Whole genome sequence of Oryza granulata.</title>
        <authorList>
            <person name="Li W."/>
        </authorList>
    </citation>
    <scope>NUCLEOTIDE SEQUENCE [LARGE SCALE GENOMIC DNA]</scope>
    <source>
        <strain evidence="9">cv. Menghai</strain>
        <tissue evidence="8">Leaf</tissue>
    </source>
</reference>
<dbReference type="InterPro" id="IPR001765">
    <property type="entry name" value="Carbonic_anhydrase"/>
</dbReference>
<dbReference type="Gene3D" id="3.40.1050.10">
    <property type="entry name" value="Carbonic anhydrase"/>
    <property type="match status" value="1"/>
</dbReference>
<comment type="catalytic activity">
    <reaction evidence="5 7">
        <text>hydrogencarbonate + H(+) = CO2 + H2O</text>
        <dbReference type="Rhea" id="RHEA:10748"/>
        <dbReference type="ChEBI" id="CHEBI:15377"/>
        <dbReference type="ChEBI" id="CHEBI:15378"/>
        <dbReference type="ChEBI" id="CHEBI:16526"/>
        <dbReference type="ChEBI" id="CHEBI:17544"/>
        <dbReference type="EC" id="4.2.1.1"/>
    </reaction>
</comment>
<evidence type="ECO:0000256" key="6">
    <source>
        <dbReference type="PIRSR" id="PIRSR601765-1"/>
    </source>
</evidence>
<evidence type="ECO:0000313" key="8">
    <source>
        <dbReference type="EMBL" id="KAF0920268.1"/>
    </source>
</evidence>
<dbReference type="GO" id="GO:0008270">
    <property type="term" value="F:zinc ion binding"/>
    <property type="evidence" value="ECO:0007669"/>
    <property type="project" value="UniProtKB-UniRule"/>
</dbReference>
<dbReference type="InterPro" id="IPR036874">
    <property type="entry name" value="Carbonic_anhydrase_sf"/>
</dbReference>
<protein>
    <recommendedName>
        <fullName evidence="2 7">Carbonic anhydrase</fullName>
        <ecNumber evidence="2 7">4.2.1.1</ecNumber>
    </recommendedName>
    <alternativeName>
        <fullName evidence="7">Carbonate dehydratase</fullName>
    </alternativeName>
</protein>
<comment type="function">
    <text evidence="7">Reversible hydration of carbon dioxide.</text>
</comment>
<keyword evidence="6" id="KW-0479">Metal-binding</keyword>
<sequence>MGGQWAALPVAAEQTQAQAKERLDKKLRRADLSCNFTTLHSKSSKSCSSKEGSNFHLPNPGGNLLVQSWRRYMVFSCADSRVCPTLTFGLHPSEAFTVRNIASMVPAYDEIIRGSKDGSGSGSGRVPVGFGPDGGGGGSIFPPRVCGFGDPNCGEAGAGLVAI</sequence>
<dbReference type="PANTHER" id="PTHR11002:SF48">
    <property type="entry name" value="CARBONIC ANHYDRASE"/>
    <property type="match status" value="1"/>
</dbReference>
<name>A0A6G1E656_9ORYZ</name>
<dbReference type="AlphaFoldDB" id="A0A6G1E656"/>
<dbReference type="SUPFAM" id="SSF53056">
    <property type="entry name" value="beta-carbonic anhydrase, cab"/>
    <property type="match status" value="1"/>
</dbReference>
<dbReference type="EMBL" id="SPHZ02000005">
    <property type="protein sequence ID" value="KAF0920268.1"/>
    <property type="molecule type" value="Genomic_DNA"/>
</dbReference>
<dbReference type="GO" id="GO:0004089">
    <property type="term" value="F:carbonate dehydratase activity"/>
    <property type="evidence" value="ECO:0007669"/>
    <property type="project" value="UniProtKB-UniRule"/>
</dbReference>
<proteinExistence type="inferred from homology"/>
<comment type="caution">
    <text evidence="8">The sequence shown here is derived from an EMBL/GenBank/DDBJ whole genome shotgun (WGS) entry which is preliminary data.</text>
</comment>
<dbReference type="OrthoDB" id="10248475at2759"/>
<dbReference type="Pfam" id="PF00484">
    <property type="entry name" value="Pro_CA"/>
    <property type="match status" value="1"/>
</dbReference>
<evidence type="ECO:0000256" key="4">
    <source>
        <dbReference type="ARBA" id="ARBA00023239"/>
    </source>
</evidence>
<feature type="binding site" evidence="6">
    <location>
        <position position="79"/>
    </location>
    <ligand>
        <name>Zn(2+)</name>
        <dbReference type="ChEBI" id="CHEBI:29105"/>
    </ligand>
</feature>
<gene>
    <name evidence="8" type="ORF">E2562_034117</name>
</gene>
<dbReference type="InterPro" id="IPR015892">
    <property type="entry name" value="Carbonic_anhydrase_CS"/>
</dbReference>
<accession>A0A6G1E656</accession>
<evidence type="ECO:0000256" key="1">
    <source>
        <dbReference type="ARBA" id="ARBA00006217"/>
    </source>
</evidence>
<keyword evidence="4 7" id="KW-0456">Lyase</keyword>
<comment type="similarity">
    <text evidence="1 7">Belongs to the beta-class carbonic anhydrase family.</text>
</comment>
<evidence type="ECO:0000256" key="3">
    <source>
        <dbReference type="ARBA" id="ARBA00022833"/>
    </source>
</evidence>
<dbReference type="Proteomes" id="UP000479710">
    <property type="component" value="Unassembled WGS sequence"/>
</dbReference>
<keyword evidence="9" id="KW-1185">Reference proteome</keyword>